<evidence type="ECO:0000256" key="6">
    <source>
        <dbReference type="ARBA" id="ARBA00022839"/>
    </source>
</evidence>
<dbReference type="Pfam" id="PF22505">
    <property type="entry name" value="RNase_J_b_CASP"/>
    <property type="match status" value="1"/>
</dbReference>
<evidence type="ECO:0000313" key="9">
    <source>
        <dbReference type="EMBL" id="EFC06071.1"/>
    </source>
</evidence>
<keyword evidence="6" id="KW-0269">Exonuclease</keyword>
<dbReference type="SMART" id="SM00849">
    <property type="entry name" value="Lactamase_B"/>
    <property type="match status" value="1"/>
</dbReference>
<accession>D2MLZ5</accession>
<evidence type="ECO:0000256" key="1">
    <source>
        <dbReference type="ARBA" id="ARBA00022490"/>
    </source>
</evidence>
<evidence type="ECO:0000256" key="2">
    <source>
        <dbReference type="ARBA" id="ARBA00022722"/>
    </source>
</evidence>
<keyword evidence="7" id="KW-0694">RNA-binding</keyword>
<dbReference type="Pfam" id="PF00753">
    <property type="entry name" value="Lactamase_B"/>
    <property type="match status" value="1"/>
</dbReference>
<dbReference type="InterPro" id="IPR055132">
    <property type="entry name" value="RNase_J_b_CASP"/>
</dbReference>
<dbReference type="SUPFAM" id="SSF56281">
    <property type="entry name" value="Metallo-hydrolase/oxidoreductase"/>
    <property type="match status" value="1"/>
</dbReference>
<dbReference type="InterPro" id="IPR004613">
    <property type="entry name" value="RNase_J"/>
</dbReference>
<name>D2MLZ5_9FIRM</name>
<dbReference type="STRING" id="679192.HMPREF9013_0763"/>
<comment type="caution">
    <text evidence="9">The sequence shown here is derived from an EMBL/GenBank/DDBJ whole genome shotgun (WGS) entry which is preliminary data.</text>
</comment>
<dbReference type="GO" id="GO:0004527">
    <property type="term" value="F:exonuclease activity"/>
    <property type="evidence" value="ECO:0007669"/>
    <property type="project" value="UniProtKB-KW"/>
</dbReference>
<keyword evidence="1" id="KW-0963">Cytoplasm</keyword>
<dbReference type="PANTHER" id="PTHR43694:SF1">
    <property type="entry name" value="RIBONUCLEASE J"/>
    <property type="match status" value="1"/>
</dbReference>
<dbReference type="eggNOG" id="COG0595">
    <property type="taxonomic scope" value="Bacteria"/>
</dbReference>
<dbReference type="Gene3D" id="3.60.15.10">
    <property type="entry name" value="Ribonuclease Z/Hydroxyacylglutathione hydrolase-like"/>
    <property type="match status" value="1"/>
</dbReference>
<dbReference type="InterPro" id="IPR001279">
    <property type="entry name" value="Metallo-B-lactamas"/>
</dbReference>
<dbReference type="RefSeq" id="WP_006626416.1">
    <property type="nucleotide sequence ID" value="NZ_ADFR01000002.1"/>
</dbReference>
<dbReference type="Pfam" id="PF17770">
    <property type="entry name" value="RNase_J_C"/>
    <property type="match status" value="1"/>
</dbReference>
<dbReference type="NCBIfam" id="TIGR00649">
    <property type="entry name" value="MG423"/>
    <property type="match status" value="1"/>
</dbReference>
<evidence type="ECO:0000259" key="8">
    <source>
        <dbReference type="SMART" id="SM00849"/>
    </source>
</evidence>
<feature type="domain" description="Metallo-beta-lactamase" evidence="8">
    <location>
        <begin position="17"/>
        <end position="208"/>
    </location>
</feature>
<dbReference type="GO" id="GO:0046872">
    <property type="term" value="F:metal ion binding"/>
    <property type="evidence" value="ECO:0007669"/>
    <property type="project" value="UniProtKB-KW"/>
</dbReference>
<keyword evidence="3" id="KW-0479">Metal-binding</keyword>
<dbReference type="EMBL" id="ADFR01000002">
    <property type="protein sequence ID" value="EFC06071.1"/>
    <property type="molecule type" value="Genomic_DNA"/>
</dbReference>
<dbReference type="OrthoDB" id="9758375at2"/>
<keyword evidence="10" id="KW-1185">Reference proteome</keyword>
<keyword evidence="4" id="KW-0378">Hydrolase</keyword>
<dbReference type="InterPro" id="IPR011108">
    <property type="entry name" value="RMMBL"/>
</dbReference>
<evidence type="ECO:0000256" key="3">
    <source>
        <dbReference type="ARBA" id="ARBA00022723"/>
    </source>
</evidence>
<sequence>MNNIVRLFALGGLDEDGKNLYVVENNNDIFVIECGLRFPVNGDNLGIEMIVPDISYLVEHKDRVKGIFLTHGHDDVMGGLLQLLKQIPDAPIYTAPLTALMIERKLKAEGMGKINLHRIRRNAKFKVGNTNIRTFGTMQSIADGFGLAIQTSEGYVVYSSEFIVDYDTHMPSFVFDITNVTDLAKEGVLALLCESVAATREGNSAPHHRLTNTLEPIFEDSEDRILITVFNQNLYRVIEIIELANKYNRRVFLYDEGLKAMMSDMAKLGYYHIPAGLEIVPSKFNNEDERVLVLVGGTGDSIFQKVHRIANKEDSVIELRKSDTVVIASPAVPGTERLEASMENDLYKEANRVLTVDAKRSYSMHASVEDLKMMIYLMNPKYYVPVKGEYRQLIANANIALGMGYQADKIIVLANGQVATFRDGILDRKYESVKVGDVMVDGKDSLDASGMVLKDRDILSTDGVIVAGVVMNHRNKEIIGGPDIQSRGVIYLKDADYIMKEVGNILEATINTMVKEKRYDNLEARSEAREKIARYLLKETGKRPMILPAIVEINIQE</sequence>
<dbReference type="AlphaFoldDB" id="D2MLZ5"/>
<keyword evidence="2" id="KW-0540">Nuclease</keyword>
<dbReference type="CDD" id="cd07714">
    <property type="entry name" value="RNaseJ_MBL-fold"/>
    <property type="match status" value="1"/>
</dbReference>
<dbReference type="InterPro" id="IPR041636">
    <property type="entry name" value="RNase_J_C"/>
</dbReference>
<reference evidence="10" key="1">
    <citation type="submission" date="2009-12" db="EMBL/GenBank/DDBJ databases">
        <title>Sequence of Clostridiales genomosp. BVAB3 str. UPII9-5.</title>
        <authorList>
            <person name="Madupu R."/>
            <person name="Durkin A.S."/>
            <person name="Torralba M."/>
            <person name="Methe B."/>
            <person name="Sutton G.G."/>
            <person name="Strausberg R.L."/>
            <person name="Nelson K.E."/>
        </authorList>
    </citation>
    <scope>NUCLEOTIDE SEQUENCE [LARGE SCALE GENOMIC DNA]</scope>
    <source>
        <strain evidence="10">W1219</strain>
    </source>
</reference>
<dbReference type="Proteomes" id="UP000005017">
    <property type="component" value="Unassembled WGS sequence"/>
</dbReference>
<organism evidence="9 10">
    <name type="scientific">Bulleidia extructa W1219</name>
    <dbReference type="NCBI Taxonomy" id="679192"/>
    <lineage>
        <taxon>Bacteria</taxon>
        <taxon>Bacillati</taxon>
        <taxon>Bacillota</taxon>
        <taxon>Erysipelotrichia</taxon>
        <taxon>Erysipelotrichales</taxon>
        <taxon>Erysipelotrichaceae</taxon>
        <taxon>Bulleidia</taxon>
    </lineage>
</organism>
<dbReference type="InterPro" id="IPR042173">
    <property type="entry name" value="RNase_J_2"/>
</dbReference>
<keyword evidence="5" id="KW-0862">Zinc</keyword>
<proteinExistence type="predicted"/>
<evidence type="ECO:0000256" key="5">
    <source>
        <dbReference type="ARBA" id="ARBA00022833"/>
    </source>
</evidence>
<dbReference type="PANTHER" id="PTHR43694">
    <property type="entry name" value="RIBONUCLEASE J"/>
    <property type="match status" value="1"/>
</dbReference>
<dbReference type="Gene3D" id="3.40.50.10710">
    <property type="entry name" value="Metallo-hydrolase/oxidoreductase"/>
    <property type="match status" value="1"/>
</dbReference>
<dbReference type="GO" id="GO:0003723">
    <property type="term" value="F:RNA binding"/>
    <property type="evidence" value="ECO:0007669"/>
    <property type="project" value="UniProtKB-KW"/>
</dbReference>
<protein>
    <recommendedName>
        <fullName evidence="8">Metallo-beta-lactamase domain-containing protein</fullName>
    </recommendedName>
</protein>
<gene>
    <name evidence="9" type="ORF">HMPREF9013_0763</name>
</gene>
<evidence type="ECO:0000313" key="10">
    <source>
        <dbReference type="Proteomes" id="UP000005017"/>
    </source>
</evidence>
<dbReference type="InterPro" id="IPR036866">
    <property type="entry name" value="RibonucZ/Hydroxyglut_hydro"/>
</dbReference>
<dbReference type="Gene3D" id="3.10.20.580">
    <property type="match status" value="1"/>
</dbReference>
<dbReference type="Pfam" id="PF07521">
    <property type="entry name" value="RMMBL"/>
    <property type="match status" value="1"/>
</dbReference>
<evidence type="ECO:0000256" key="7">
    <source>
        <dbReference type="ARBA" id="ARBA00022884"/>
    </source>
</evidence>
<evidence type="ECO:0000256" key="4">
    <source>
        <dbReference type="ARBA" id="ARBA00022801"/>
    </source>
</evidence>